<keyword evidence="8" id="KW-0808">Transferase</keyword>
<evidence type="ECO:0000256" key="9">
    <source>
        <dbReference type="ARBA" id="ARBA00022741"/>
    </source>
</evidence>
<evidence type="ECO:0000256" key="14">
    <source>
        <dbReference type="ARBA" id="ARBA00042102"/>
    </source>
</evidence>
<sequence>MKHVLTIAGSDCSGGAGVQADLKTMSAHRCFAMSVITAITAQNTQAVNDVLDIPPAMIEAQIDAIFTDIRVDAVKIGMVSVSDSIRAIAGKLRQYTPPFVVVDPVMVSKSGYDLLRPEAASALKELLLPLATIVTPNVPEAEKLAGMSIRSEDDIKEAAQRIYALGAKQVLIKGGHSDGQPTDWLFDGQKFTAFPGKRIDTPNTHGTGCTLSSAIASNLALGHPVEQAVELAKQYIQTAIEHSIPLGHGHGPVNHFYEYYGGEC</sequence>
<feature type="domain" description="Pyridoxamine kinase/Phosphomethylpyrimidine kinase" evidence="16">
    <location>
        <begin position="11"/>
        <end position="254"/>
    </location>
</feature>
<comment type="catalytic activity">
    <reaction evidence="2">
        <text>4-amino-2-methyl-5-(phosphooxymethyl)pyrimidine + ATP = 4-amino-2-methyl-5-(diphosphooxymethyl)pyrimidine + ADP</text>
        <dbReference type="Rhea" id="RHEA:19893"/>
        <dbReference type="ChEBI" id="CHEBI:30616"/>
        <dbReference type="ChEBI" id="CHEBI:57841"/>
        <dbReference type="ChEBI" id="CHEBI:58354"/>
        <dbReference type="ChEBI" id="CHEBI:456216"/>
        <dbReference type="EC" id="2.7.4.7"/>
    </reaction>
</comment>
<dbReference type="PANTHER" id="PTHR20858:SF17">
    <property type="entry name" value="HYDROXYMETHYLPYRIMIDINE_PHOSPHOMETHYLPYRIMIDINE KINASE THI20-RELATED"/>
    <property type="match status" value="1"/>
</dbReference>
<evidence type="ECO:0000256" key="15">
    <source>
        <dbReference type="ARBA" id="ARBA00043176"/>
    </source>
</evidence>
<keyword evidence="11" id="KW-0067">ATP-binding</keyword>
<evidence type="ECO:0000256" key="10">
    <source>
        <dbReference type="ARBA" id="ARBA00022777"/>
    </source>
</evidence>
<evidence type="ECO:0000256" key="5">
    <source>
        <dbReference type="ARBA" id="ARBA00012135"/>
    </source>
</evidence>
<dbReference type="FunFam" id="3.40.1190.20:FF:000003">
    <property type="entry name" value="Phosphomethylpyrimidine kinase ThiD"/>
    <property type="match status" value="1"/>
</dbReference>
<dbReference type="EMBL" id="AP023321">
    <property type="protein sequence ID" value="BCI59775.1"/>
    <property type="molecule type" value="Genomic_DNA"/>
</dbReference>
<evidence type="ECO:0000313" key="18">
    <source>
        <dbReference type="Proteomes" id="UP000593890"/>
    </source>
</evidence>
<dbReference type="NCBIfam" id="TIGR00097">
    <property type="entry name" value="HMP-P_kinase"/>
    <property type="match status" value="1"/>
</dbReference>
<dbReference type="InterPro" id="IPR029056">
    <property type="entry name" value="Ribokinase-like"/>
</dbReference>
<dbReference type="Proteomes" id="UP000593890">
    <property type="component" value="Chromosome"/>
</dbReference>
<dbReference type="PANTHER" id="PTHR20858">
    <property type="entry name" value="PHOSPHOMETHYLPYRIMIDINE KINASE"/>
    <property type="match status" value="1"/>
</dbReference>
<dbReference type="GO" id="GO:0008972">
    <property type="term" value="F:phosphomethylpyrimidine kinase activity"/>
    <property type="evidence" value="ECO:0007669"/>
    <property type="project" value="UniProtKB-EC"/>
</dbReference>
<evidence type="ECO:0000256" key="2">
    <source>
        <dbReference type="ARBA" id="ARBA00000565"/>
    </source>
</evidence>
<evidence type="ECO:0000256" key="12">
    <source>
        <dbReference type="ARBA" id="ARBA00022977"/>
    </source>
</evidence>
<evidence type="ECO:0000256" key="6">
    <source>
        <dbReference type="ARBA" id="ARBA00012963"/>
    </source>
</evidence>
<evidence type="ECO:0000256" key="8">
    <source>
        <dbReference type="ARBA" id="ARBA00022679"/>
    </source>
</evidence>
<accession>A0A7I8D1A8</accession>
<organism evidence="17 18">
    <name type="scientific">Solibaculum mannosilyticum</name>
    <dbReference type="NCBI Taxonomy" id="2780922"/>
    <lineage>
        <taxon>Bacteria</taxon>
        <taxon>Bacillati</taxon>
        <taxon>Bacillota</taxon>
        <taxon>Clostridia</taxon>
        <taxon>Eubacteriales</taxon>
        <taxon>Oscillospiraceae</taxon>
        <taxon>Solibaculum</taxon>
    </lineage>
</organism>
<dbReference type="GO" id="GO:0008902">
    <property type="term" value="F:hydroxymethylpyrimidine kinase activity"/>
    <property type="evidence" value="ECO:0007669"/>
    <property type="project" value="UniProtKB-EC"/>
</dbReference>
<evidence type="ECO:0000256" key="11">
    <source>
        <dbReference type="ARBA" id="ARBA00022840"/>
    </source>
</evidence>
<gene>
    <name evidence="17" type="primary">thiD2</name>
    <name evidence="17" type="ORF">C12CBH8_04140</name>
</gene>
<reference evidence="18" key="1">
    <citation type="submission" date="2020-07" db="EMBL/GenBank/DDBJ databases">
        <title>Complete genome sequencing of Clostridia bacterium strain 12CBH8.</title>
        <authorList>
            <person name="Sakamoto M."/>
            <person name="Murakami T."/>
            <person name="Mori H."/>
        </authorList>
    </citation>
    <scope>NUCLEOTIDE SEQUENCE [LARGE SCALE GENOMIC DNA]</scope>
    <source>
        <strain evidence="18">12CBH8</strain>
    </source>
</reference>
<keyword evidence="10 17" id="KW-0418">Kinase</keyword>
<evidence type="ECO:0000256" key="4">
    <source>
        <dbReference type="ARBA" id="ARBA00009879"/>
    </source>
</evidence>
<comment type="pathway">
    <text evidence="13">Cofactor biosynthesis; thiamine diphosphate biosynthesis; 4-amino-2-methyl-5-diphosphomethylpyrimidine from 5-amino-1-(5-phospho-D-ribosyl)imidazole: step 2/3.</text>
</comment>
<dbReference type="SUPFAM" id="SSF53613">
    <property type="entry name" value="Ribokinase-like"/>
    <property type="match status" value="1"/>
</dbReference>
<dbReference type="GO" id="GO:0005524">
    <property type="term" value="F:ATP binding"/>
    <property type="evidence" value="ECO:0007669"/>
    <property type="project" value="UniProtKB-KW"/>
</dbReference>
<evidence type="ECO:0000256" key="3">
    <source>
        <dbReference type="ARBA" id="ARBA00004769"/>
    </source>
</evidence>
<evidence type="ECO:0000256" key="13">
    <source>
        <dbReference type="ARBA" id="ARBA00037917"/>
    </source>
</evidence>
<keyword evidence="18" id="KW-1185">Reference proteome</keyword>
<dbReference type="RefSeq" id="WP_215533431.1">
    <property type="nucleotide sequence ID" value="NZ_AP023321.1"/>
</dbReference>
<comment type="pathway">
    <text evidence="3">Cofactor biosynthesis; thiamine diphosphate biosynthesis; 4-amino-2-methyl-5-diphosphomethylpyrimidine from 5-amino-1-(5-phospho-D-ribosyl)imidazole: step 3/3.</text>
</comment>
<name>A0A7I8D1A8_9FIRM</name>
<dbReference type="EC" id="2.7.4.7" evidence="6"/>
<dbReference type="GO" id="GO:0009228">
    <property type="term" value="P:thiamine biosynthetic process"/>
    <property type="evidence" value="ECO:0007669"/>
    <property type="project" value="UniProtKB-KW"/>
</dbReference>
<dbReference type="KEGG" id="sman:C12CBH8_04140"/>
<comment type="similarity">
    <text evidence="4">Belongs to the ThiD family.</text>
</comment>
<evidence type="ECO:0000256" key="1">
    <source>
        <dbReference type="ARBA" id="ARBA00000151"/>
    </source>
</evidence>
<evidence type="ECO:0000313" key="17">
    <source>
        <dbReference type="EMBL" id="BCI59775.1"/>
    </source>
</evidence>
<dbReference type="InterPro" id="IPR004399">
    <property type="entry name" value="HMP/HMP-P_kinase_dom"/>
</dbReference>
<evidence type="ECO:0000256" key="7">
    <source>
        <dbReference type="ARBA" id="ARBA00019161"/>
    </source>
</evidence>
<dbReference type="InterPro" id="IPR013749">
    <property type="entry name" value="PM/HMP-P_kinase-1"/>
</dbReference>
<keyword evidence="9" id="KW-0547">Nucleotide-binding</keyword>
<comment type="catalytic activity">
    <reaction evidence="1">
        <text>4-amino-5-hydroxymethyl-2-methylpyrimidine + ATP = 4-amino-2-methyl-5-(phosphooxymethyl)pyrimidine + ADP + H(+)</text>
        <dbReference type="Rhea" id="RHEA:23096"/>
        <dbReference type="ChEBI" id="CHEBI:15378"/>
        <dbReference type="ChEBI" id="CHEBI:16892"/>
        <dbReference type="ChEBI" id="CHEBI:30616"/>
        <dbReference type="ChEBI" id="CHEBI:58354"/>
        <dbReference type="ChEBI" id="CHEBI:456216"/>
        <dbReference type="EC" id="2.7.1.49"/>
    </reaction>
</comment>
<protein>
    <recommendedName>
        <fullName evidence="7">Hydroxymethylpyrimidine/phosphomethylpyrimidine kinase</fullName>
        <ecNumber evidence="5">2.7.1.49</ecNumber>
        <ecNumber evidence="6">2.7.4.7</ecNumber>
    </recommendedName>
    <alternativeName>
        <fullName evidence="14">Hydroxymethylpyrimidine kinase</fullName>
    </alternativeName>
    <alternativeName>
        <fullName evidence="15">Hydroxymethylpyrimidine phosphate kinase</fullName>
    </alternativeName>
</protein>
<keyword evidence="12" id="KW-0784">Thiamine biosynthesis</keyword>
<dbReference type="GO" id="GO:0005829">
    <property type="term" value="C:cytosol"/>
    <property type="evidence" value="ECO:0007669"/>
    <property type="project" value="TreeGrafter"/>
</dbReference>
<dbReference type="EC" id="2.7.1.49" evidence="5"/>
<dbReference type="Gene3D" id="3.40.1190.20">
    <property type="match status" value="1"/>
</dbReference>
<dbReference type="CDD" id="cd01169">
    <property type="entry name" value="HMPP_kinase"/>
    <property type="match status" value="1"/>
</dbReference>
<proteinExistence type="inferred from homology"/>
<dbReference type="Pfam" id="PF08543">
    <property type="entry name" value="Phos_pyr_kin"/>
    <property type="match status" value="1"/>
</dbReference>
<dbReference type="AlphaFoldDB" id="A0A7I8D1A8"/>
<evidence type="ECO:0000259" key="16">
    <source>
        <dbReference type="Pfam" id="PF08543"/>
    </source>
</evidence>